<protein>
    <submittedName>
        <fullName evidence="9">2OG-Fe(II) oxygenase</fullName>
    </submittedName>
</protein>
<evidence type="ECO:0000256" key="1">
    <source>
        <dbReference type="ARBA" id="ARBA00001961"/>
    </source>
</evidence>
<dbReference type="AlphaFoldDB" id="A0A9X1YMA7"/>
<keyword evidence="10" id="KW-1185">Reference proteome</keyword>
<dbReference type="Proteomes" id="UP001139353">
    <property type="component" value="Unassembled WGS sequence"/>
</dbReference>
<dbReference type="SMART" id="SM00702">
    <property type="entry name" value="P4Hc"/>
    <property type="match status" value="1"/>
</dbReference>
<dbReference type="InterPro" id="IPR006620">
    <property type="entry name" value="Pro_4_hyd_alph"/>
</dbReference>
<sequence>MQSQSSTKTNAGQQRQQYISVELRQWIVAQAQAGVAPETVLEAMKSSGWHEDVAIKALEETLRDHLNQQVAERQAAAPADHEPQPVPVPDAPIADSPSKIRILDRDVTVLTTMKHPRVIVLGGFLSDDECDKIIALAGPRMARSETVDNLTGGSEVNVARTSRGMFFERGETGVIDRVERRIAALLSWPVQNGEGLQVLHYQPGAEYKPHYDYFDPVHPGSASILKRGGQRVGTLLMYLNTPKKGGGTIFPDVGLEVAPIKGNACFFSYDRAHVNTKSLHGGQPVIEGEKWVATKWLREREFI</sequence>
<dbReference type="InterPro" id="IPR044862">
    <property type="entry name" value="Pro_4_hyd_alph_FE2OG_OXY"/>
</dbReference>
<evidence type="ECO:0000256" key="6">
    <source>
        <dbReference type="ARBA" id="ARBA00023004"/>
    </source>
</evidence>
<comment type="caution">
    <text evidence="9">The sequence shown here is derived from an EMBL/GenBank/DDBJ whole genome shotgun (WGS) entry which is preliminary data.</text>
</comment>
<accession>A0A9X1YMA7</accession>
<evidence type="ECO:0000259" key="8">
    <source>
        <dbReference type="PROSITE" id="PS51471"/>
    </source>
</evidence>
<feature type="domain" description="Fe2OG dioxygenase" evidence="8">
    <location>
        <begin position="192"/>
        <end position="299"/>
    </location>
</feature>
<evidence type="ECO:0000256" key="3">
    <source>
        <dbReference type="ARBA" id="ARBA00022896"/>
    </source>
</evidence>
<keyword evidence="4" id="KW-0223">Dioxygenase</keyword>
<reference evidence="9" key="1">
    <citation type="submission" date="2021-11" db="EMBL/GenBank/DDBJ databases">
        <title>BS-T2-15 a new species belonging to the Comamonadaceae family isolated from the soil of a French oak forest.</title>
        <authorList>
            <person name="Mieszkin S."/>
            <person name="Alain K."/>
        </authorList>
    </citation>
    <scope>NUCLEOTIDE SEQUENCE</scope>
    <source>
        <strain evidence="9">BS-T2-15</strain>
    </source>
</reference>
<dbReference type="GO" id="GO:0004656">
    <property type="term" value="F:procollagen-proline 4-dioxygenase activity"/>
    <property type="evidence" value="ECO:0007669"/>
    <property type="project" value="TreeGrafter"/>
</dbReference>
<keyword evidence="6" id="KW-0408">Iron</keyword>
<organism evidence="9 10">
    <name type="scientific">Scleromatobacter humisilvae</name>
    <dbReference type="NCBI Taxonomy" id="2897159"/>
    <lineage>
        <taxon>Bacteria</taxon>
        <taxon>Pseudomonadati</taxon>
        <taxon>Pseudomonadota</taxon>
        <taxon>Betaproteobacteria</taxon>
        <taxon>Burkholderiales</taxon>
        <taxon>Sphaerotilaceae</taxon>
        <taxon>Scleromatobacter</taxon>
    </lineage>
</organism>
<evidence type="ECO:0000256" key="4">
    <source>
        <dbReference type="ARBA" id="ARBA00022964"/>
    </source>
</evidence>
<evidence type="ECO:0000256" key="2">
    <source>
        <dbReference type="ARBA" id="ARBA00022723"/>
    </source>
</evidence>
<dbReference type="EMBL" id="JAJLJH010000003">
    <property type="protein sequence ID" value="MCK9687007.1"/>
    <property type="molecule type" value="Genomic_DNA"/>
</dbReference>
<evidence type="ECO:0000313" key="10">
    <source>
        <dbReference type="Proteomes" id="UP001139353"/>
    </source>
</evidence>
<dbReference type="GO" id="GO:0031418">
    <property type="term" value="F:L-ascorbic acid binding"/>
    <property type="evidence" value="ECO:0007669"/>
    <property type="project" value="UniProtKB-KW"/>
</dbReference>
<dbReference type="PANTHER" id="PTHR10869:SF246">
    <property type="entry name" value="TRANSMEMBRANE PROLYL 4-HYDROXYLASE"/>
    <property type="match status" value="1"/>
</dbReference>
<proteinExistence type="predicted"/>
<keyword evidence="2" id="KW-0479">Metal-binding</keyword>
<dbReference type="PANTHER" id="PTHR10869">
    <property type="entry name" value="PROLYL 4-HYDROXYLASE ALPHA SUBUNIT"/>
    <property type="match status" value="1"/>
</dbReference>
<comment type="cofactor">
    <cofactor evidence="1">
        <name>L-ascorbate</name>
        <dbReference type="ChEBI" id="CHEBI:38290"/>
    </cofactor>
</comment>
<gene>
    <name evidence="9" type="ORF">LPC04_14945</name>
</gene>
<evidence type="ECO:0000256" key="5">
    <source>
        <dbReference type="ARBA" id="ARBA00023002"/>
    </source>
</evidence>
<dbReference type="GO" id="GO:0005506">
    <property type="term" value="F:iron ion binding"/>
    <property type="evidence" value="ECO:0007669"/>
    <property type="project" value="InterPro"/>
</dbReference>
<name>A0A9X1YMA7_9BURK</name>
<dbReference type="Gene3D" id="2.60.120.620">
    <property type="entry name" value="q2cbj1_9rhob like domain"/>
    <property type="match status" value="1"/>
</dbReference>
<dbReference type="InterPro" id="IPR045054">
    <property type="entry name" value="P4HA-like"/>
</dbReference>
<evidence type="ECO:0000256" key="7">
    <source>
        <dbReference type="SAM" id="MobiDB-lite"/>
    </source>
</evidence>
<dbReference type="PROSITE" id="PS51471">
    <property type="entry name" value="FE2OG_OXY"/>
    <property type="match status" value="1"/>
</dbReference>
<evidence type="ECO:0000313" key="9">
    <source>
        <dbReference type="EMBL" id="MCK9687007.1"/>
    </source>
</evidence>
<dbReference type="Pfam" id="PF13640">
    <property type="entry name" value="2OG-FeII_Oxy_3"/>
    <property type="match status" value="1"/>
</dbReference>
<dbReference type="RefSeq" id="WP_275683043.1">
    <property type="nucleotide sequence ID" value="NZ_JAJLJH010000003.1"/>
</dbReference>
<dbReference type="InterPro" id="IPR005123">
    <property type="entry name" value="Oxoglu/Fe-dep_dioxygenase_dom"/>
</dbReference>
<keyword evidence="3" id="KW-0847">Vitamin C</keyword>
<feature type="region of interest" description="Disordered" evidence="7">
    <location>
        <begin position="70"/>
        <end position="95"/>
    </location>
</feature>
<keyword evidence="5" id="KW-0560">Oxidoreductase</keyword>